<evidence type="ECO:0000256" key="8">
    <source>
        <dbReference type="ARBA" id="ARBA00023180"/>
    </source>
</evidence>
<accession>A0A7K5MAU4</accession>
<evidence type="ECO:0000256" key="5">
    <source>
        <dbReference type="ARBA" id="ARBA00023065"/>
    </source>
</evidence>
<dbReference type="Proteomes" id="UP000583740">
    <property type="component" value="Unassembled WGS sequence"/>
</dbReference>
<dbReference type="Gene3D" id="3.40.190.10">
    <property type="entry name" value="Periplasmic binding protein-like II"/>
    <property type="match status" value="2"/>
</dbReference>
<feature type="non-terminal residue" evidence="12">
    <location>
        <position position="130"/>
    </location>
</feature>
<evidence type="ECO:0000256" key="2">
    <source>
        <dbReference type="ARBA" id="ARBA00022448"/>
    </source>
</evidence>
<keyword evidence="7" id="KW-0675">Receptor</keyword>
<dbReference type="SUPFAM" id="SSF53850">
    <property type="entry name" value="Periplasmic binding protein-like II"/>
    <property type="match status" value="1"/>
</dbReference>
<dbReference type="AlphaFoldDB" id="A0A7K5MAU4"/>
<dbReference type="FunFam" id="3.40.190.10:FF:000061">
    <property type="entry name" value="Glutamate receptor, ionotropic kainate"/>
    <property type="match status" value="1"/>
</dbReference>
<name>A0A7K5MAU4_CARCD</name>
<comment type="caution">
    <text evidence="12">The sequence shown here is derived from an EMBL/GenBank/DDBJ whole genome shotgun (WGS) entry which is preliminary data.</text>
</comment>
<keyword evidence="8" id="KW-0325">Glycoprotein</keyword>
<evidence type="ECO:0000259" key="11">
    <source>
        <dbReference type="SMART" id="SM00079"/>
    </source>
</evidence>
<dbReference type="SMART" id="SM00079">
    <property type="entry name" value="PBPe"/>
    <property type="match status" value="1"/>
</dbReference>
<dbReference type="GO" id="GO:0016020">
    <property type="term" value="C:membrane"/>
    <property type="evidence" value="ECO:0007669"/>
    <property type="project" value="UniProtKB-SubCell"/>
</dbReference>
<evidence type="ECO:0000256" key="4">
    <source>
        <dbReference type="ARBA" id="ARBA00022989"/>
    </source>
</evidence>
<proteinExistence type="predicted"/>
<feature type="non-terminal residue" evidence="12">
    <location>
        <position position="1"/>
    </location>
</feature>
<keyword evidence="2" id="KW-0813">Transport</keyword>
<dbReference type="EMBL" id="VYXE01009467">
    <property type="protein sequence ID" value="NWT27044.1"/>
    <property type="molecule type" value="Genomic_DNA"/>
</dbReference>
<keyword evidence="4" id="KW-1133">Transmembrane helix</keyword>
<keyword evidence="6" id="KW-0472">Membrane</keyword>
<reference evidence="12 13" key="1">
    <citation type="submission" date="2019-09" db="EMBL/GenBank/DDBJ databases">
        <title>Bird 10,000 Genomes (B10K) Project - Family phase.</title>
        <authorList>
            <person name="Zhang G."/>
        </authorList>
    </citation>
    <scope>NUCLEOTIDE SEQUENCE [LARGE SCALE GENOMIC DNA]</scope>
    <source>
        <strain evidence="12">B10K-DU-001-69</strain>
        <tissue evidence="12">Muscle</tissue>
    </source>
</reference>
<feature type="domain" description="Ionotropic glutamate receptor C-terminal" evidence="11">
    <location>
        <begin position="1"/>
        <end position="107"/>
    </location>
</feature>
<dbReference type="InterPro" id="IPR015683">
    <property type="entry name" value="Ionotropic_Glu_rcpt"/>
</dbReference>
<keyword evidence="5" id="KW-0406">Ion transport</keyword>
<evidence type="ECO:0000256" key="10">
    <source>
        <dbReference type="ARBA" id="ARBA00023303"/>
    </source>
</evidence>
<keyword evidence="3" id="KW-0812">Transmembrane</keyword>
<keyword evidence="10" id="KW-0407">Ion channel</keyword>
<keyword evidence="9" id="KW-1071">Ligand-gated ion channel</keyword>
<comment type="subcellular location">
    <subcellularLocation>
        <location evidence="1">Membrane</location>
        <topology evidence="1">Multi-pass membrane protein</topology>
    </subcellularLocation>
</comment>
<evidence type="ECO:0000256" key="6">
    <source>
        <dbReference type="ARBA" id="ARBA00023136"/>
    </source>
</evidence>
<dbReference type="GO" id="GO:0015276">
    <property type="term" value="F:ligand-gated monoatomic ion channel activity"/>
    <property type="evidence" value="ECO:0007669"/>
    <property type="project" value="InterPro"/>
</dbReference>
<evidence type="ECO:0000256" key="9">
    <source>
        <dbReference type="ARBA" id="ARBA00023286"/>
    </source>
</evidence>
<evidence type="ECO:0000256" key="3">
    <source>
        <dbReference type="ARBA" id="ARBA00022692"/>
    </source>
</evidence>
<evidence type="ECO:0000256" key="7">
    <source>
        <dbReference type="ARBA" id="ARBA00023170"/>
    </source>
</evidence>
<evidence type="ECO:0000313" key="13">
    <source>
        <dbReference type="Proteomes" id="UP000583740"/>
    </source>
</evidence>
<gene>
    <name evidence="12" type="primary">Grik5</name>
    <name evidence="12" type="ORF">CARCAR_R04203</name>
</gene>
<sequence>QNSRYQTYQRMWNYMHSKQPSVFVKSTEEGIARVLNSNYAFLLESTMNEYHRRHNCNLTQIGGLLDTKGYGIGMPLGSPFRDEITLAILQLQENNRLEILKRKWWEGGHCPKEEDHRAKGGRGLGGVDCV</sequence>
<organism evidence="12 13">
    <name type="scientific">Cardinalis cardinalis</name>
    <name type="common">Northern cardinal</name>
    <dbReference type="NCBI Taxonomy" id="98964"/>
    <lineage>
        <taxon>Eukaryota</taxon>
        <taxon>Metazoa</taxon>
        <taxon>Chordata</taxon>
        <taxon>Craniata</taxon>
        <taxon>Vertebrata</taxon>
        <taxon>Euteleostomi</taxon>
        <taxon>Archelosauria</taxon>
        <taxon>Archosauria</taxon>
        <taxon>Dinosauria</taxon>
        <taxon>Saurischia</taxon>
        <taxon>Theropoda</taxon>
        <taxon>Coelurosauria</taxon>
        <taxon>Aves</taxon>
        <taxon>Neognathae</taxon>
        <taxon>Neoaves</taxon>
        <taxon>Telluraves</taxon>
        <taxon>Australaves</taxon>
        <taxon>Passeriformes</taxon>
        <taxon>Cardinalidae</taxon>
        <taxon>Cardinalis</taxon>
    </lineage>
</organism>
<evidence type="ECO:0000313" key="12">
    <source>
        <dbReference type="EMBL" id="NWT27044.1"/>
    </source>
</evidence>
<dbReference type="PANTHER" id="PTHR18966">
    <property type="entry name" value="IONOTROPIC GLUTAMATE RECEPTOR"/>
    <property type="match status" value="1"/>
</dbReference>
<protein>
    <submittedName>
        <fullName evidence="12">GRIK5 protein</fullName>
    </submittedName>
</protein>
<evidence type="ECO:0000256" key="1">
    <source>
        <dbReference type="ARBA" id="ARBA00004141"/>
    </source>
</evidence>
<dbReference type="InterPro" id="IPR001320">
    <property type="entry name" value="Iontro_rcpt_C"/>
</dbReference>
<keyword evidence="13" id="KW-1185">Reference proteome</keyword>